<dbReference type="PRINTS" id="PR00081">
    <property type="entry name" value="GDHRDH"/>
</dbReference>
<comment type="caution">
    <text evidence="4">The sequence shown here is derived from an EMBL/GenBank/DDBJ whole genome shotgun (WGS) entry which is preliminary data.</text>
</comment>
<keyword evidence="2 4" id="KW-0560">Oxidoreductase</keyword>
<comment type="similarity">
    <text evidence="1 3">Belongs to the short-chain dehydrogenases/reductases (SDR) family.</text>
</comment>
<evidence type="ECO:0000313" key="5">
    <source>
        <dbReference type="Proteomes" id="UP001172721"/>
    </source>
</evidence>
<dbReference type="PANTHER" id="PTHR42901:SF1">
    <property type="entry name" value="ALCOHOL DEHYDROGENASE"/>
    <property type="match status" value="1"/>
</dbReference>
<evidence type="ECO:0000256" key="2">
    <source>
        <dbReference type="ARBA" id="ARBA00023002"/>
    </source>
</evidence>
<dbReference type="RefSeq" id="WP_301167779.1">
    <property type="nucleotide sequence ID" value="NZ_JAUHTR010000014.1"/>
</dbReference>
<dbReference type="EC" id="1.-.-.-" evidence="4"/>
<dbReference type="Proteomes" id="UP001172721">
    <property type="component" value="Unassembled WGS sequence"/>
</dbReference>
<keyword evidence="5" id="KW-1185">Reference proteome</keyword>
<proteinExistence type="inferred from homology"/>
<dbReference type="Pfam" id="PF00106">
    <property type="entry name" value="adh_short"/>
    <property type="match status" value="1"/>
</dbReference>
<organism evidence="4 5">
    <name type="scientific">Fictibacillus fluitans</name>
    <dbReference type="NCBI Taxonomy" id="3058422"/>
    <lineage>
        <taxon>Bacteria</taxon>
        <taxon>Bacillati</taxon>
        <taxon>Bacillota</taxon>
        <taxon>Bacilli</taxon>
        <taxon>Bacillales</taxon>
        <taxon>Fictibacillaceae</taxon>
        <taxon>Fictibacillus</taxon>
    </lineage>
</organism>
<evidence type="ECO:0000313" key="4">
    <source>
        <dbReference type="EMBL" id="MDN4526762.1"/>
    </source>
</evidence>
<dbReference type="InterPro" id="IPR002347">
    <property type="entry name" value="SDR_fam"/>
</dbReference>
<sequence>MNKHRVLITGASSGIGLELAKQFARGRYDLVLAARSEEKLKALAVELEGQFGINCLVKSVDLSNWQNAASLYQELHAHDIFIDVLVNNAGYGLYGEFSETNLEDEMSMIDINIKALTALSKVFLPEMKSKNKGKILNVASTAAFQPGPLMAVYYATKAYVLSFSEALENELKGSGVTVTALCPGPTKTGFESRANLGDSKLFKSGVMDAEKVAKLGYEGLMDGKSVVIPGMKNKMLAQSSRFVPRKWVTATVRSVQEKTR</sequence>
<dbReference type="SUPFAM" id="SSF51735">
    <property type="entry name" value="NAD(P)-binding Rossmann-fold domains"/>
    <property type="match status" value="1"/>
</dbReference>
<evidence type="ECO:0000256" key="3">
    <source>
        <dbReference type="RuleBase" id="RU000363"/>
    </source>
</evidence>
<dbReference type="EMBL" id="JAUHTR010000014">
    <property type="protein sequence ID" value="MDN4526762.1"/>
    <property type="molecule type" value="Genomic_DNA"/>
</dbReference>
<dbReference type="PRINTS" id="PR00080">
    <property type="entry name" value="SDRFAMILY"/>
</dbReference>
<gene>
    <name evidence="4" type="ORF">QYB97_19935</name>
</gene>
<dbReference type="InterPro" id="IPR036291">
    <property type="entry name" value="NAD(P)-bd_dom_sf"/>
</dbReference>
<evidence type="ECO:0000256" key="1">
    <source>
        <dbReference type="ARBA" id="ARBA00006484"/>
    </source>
</evidence>
<dbReference type="GO" id="GO:0016491">
    <property type="term" value="F:oxidoreductase activity"/>
    <property type="evidence" value="ECO:0007669"/>
    <property type="project" value="UniProtKB-KW"/>
</dbReference>
<reference evidence="4" key="1">
    <citation type="submission" date="2023-07" db="EMBL/GenBank/DDBJ databases">
        <title>Fictibacillus sp. isolated from freshwater pond.</title>
        <authorList>
            <person name="Kirdat K."/>
            <person name="Bhat A."/>
            <person name="Mourya A."/>
            <person name="Yadav A."/>
        </authorList>
    </citation>
    <scope>NUCLEOTIDE SEQUENCE</scope>
    <source>
        <strain evidence="4">NE201</strain>
    </source>
</reference>
<name>A0ABT8I144_9BACL</name>
<dbReference type="Gene3D" id="3.40.50.720">
    <property type="entry name" value="NAD(P)-binding Rossmann-like Domain"/>
    <property type="match status" value="1"/>
</dbReference>
<protein>
    <submittedName>
        <fullName evidence="4">SDR family oxidoreductase</fullName>
        <ecNumber evidence="4">1.-.-.-</ecNumber>
    </submittedName>
</protein>
<accession>A0ABT8I144</accession>
<dbReference type="PIRSF" id="PIRSF000126">
    <property type="entry name" value="11-beta-HSD1"/>
    <property type="match status" value="1"/>
</dbReference>
<dbReference type="CDD" id="cd05233">
    <property type="entry name" value="SDR_c"/>
    <property type="match status" value="1"/>
</dbReference>
<dbReference type="PANTHER" id="PTHR42901">
    <property type="entry name" value="ALCOHOL DEHYDROGENASE"/>
    <property type="match status" value="1"/>
</dbReference>